<dbReference type="RefSeq" id="WP_302120526.1">
    <property type="nucleotide sequence ID" value="NZ_SJPU01000005.1"/>
</dbReference>
<dbReference type="Proteomes" id="UP000319908">
    <property type="component" value="Unassembled WGS sequence"/>
</dbReference>
<protein>
    <recommendedName>
        <fullName evidence="1">AB hydrolase-1 domain-containing protein</fullName>
    </recommendedName>
</protein>
<keyword evidence="3" id="KW-1185">Reference proteome</keyword>
<dbReference type="Gene3D" id="3.40.50.1820">
    <property type="entry name" value="alpha/beta hydrolase"/>
    <property type="match status" value="1"/>
</dbReference>
<accession>A0A5C6BCJ7</accession>
<comment type="caution">
    <text evidence="2">The sequence shown here is derived from an EMBL/GenBank/DDBJ whole genome shotgun (WGS) entry which is preliminary data.</text>
</comment>
<dbReference type="InterPro" id="IPR000073">
    <property type="entry name" value="AB_hydrolase_1"/>
</dbReference>
<dbReference type="SUPFAM" id="SSF53474">
    <property type="entry name" value="alpha/beta-Hydrolases"/>
    <property type="match status" value="1"/>
</dbReference>
<reference evidence="2 3" key="1">
    <citation type="journal article" date="2020" name="Antonie Van Leeuwenhoek">
        <title>Rhodopirellula heiligendammensis sp. nov., Rhodopirellula pilleata sp. nov., and Rhodopirellula solitaria sp. nov. isolated from natural or artificial marine surfaces in Northern Germany and California, USA, and emended description of the genus Rhodopirellula.</title>
        <authorList>
            <person name="Kallscheuer N."/>
            <person name="Wiegand S."/>
            <person name="Jogler M."/>
            <person name="Boedeker C."/>
            <person name="Peeters S.H."/>
            <person name="Rast P."/>
            <person name="Heuer A."/>
            <person name="Jetten M.S.M."/>
            <person name="Rohde M."/>
            <person name="Jogler C."/>
        </authorList>
    </citation>
    <scope>NUCLEOTIDE SEQUENCE [LARGE SCALE GENOMIC DNA]</scope>
    <source>
        <strain evidence="2 3">Poly21</strain>
    </source>
</reference>
<dbReference type="Pfam" id="PF12697">
    <property type="entry name" value="Abhydrolase_6"/>
    <property type="match status" value="1"/>
</dbReference>
<gene>
    <name evidence="2" type="ORF">Poly21_52740</name>
</gene>
<dbReference type="EMBL" id="SJPU01000005">
    <property type="protein sequence ID" value="TWU09945.1"/>
    <property type="molecule type" value="Genomic_DNA"/>
</dbReference>
<dbReference type="AlphaFoldDB" id="A0A5C6BCJ7"/>
<evidence type="ECO:0000313" key="3">
    <source>
        <dbReference type="Proteomes" id="UP000319908"/>
    </source>
</evidence>
<evidence type="ECO:0000313" key="2">
    <source>
        <dbReference type="EMBL" id="TWU09945.1"/>
    </source>
</evidence>
<evidence type="ECO:0000259" key="1">
    <source>
        <dbReference type="Pfam" id="PF12697"/>
    </source>
</evidence>
<name>A0A5C6BCJ7_9BACT</name>
<sequence length="284" mass="31609">MKILFLHGWHSVVGGVKPAFLRDAGHNVITPTLDDDDFDLAVGTAQAEYDQYQPDVVIGSSRGGAVAANIKSGDTPLVLLCPAFKNWGTATTVKPNTAIFHSRHDDVIPFVDSVELVSNSGLSPDTLIEIGNDHRLADPESLQLMLNACEELGWTESERKLLRGEWRGLCYTAAKRWVADAKKPDWQLVHGTVFSGAMERRIEHAWCERHDMVVDLTMPVGSRVFSRATFYDTIQPNVTSSYSPDDALFLSIRTRHDGPWSEAERQGYAKVKNLVQERHVPHCS</sequence>
<feature type="domain" description="AB hydrolase-1" evidence="1">
    <location>
        <begin position="3"/>
        <end position="107"/>
    </location>
</feature>
<proteinExistence type="predicted"/>
<dbReference type="InterPro" id="IPR029058">
    <property type="entry name" value="AB_hydrolase_fold"/>
</dbReference>
<organism evidence="2 3">
    <name type="scientific">Allorhodopirellula heiligendammensis</name>
    <dbReference type="NCBI Taxonomy" id="2714739"/>
    <lineage>
        <taxon>Bacteria</taxon>
        <taxon>Pseudomonadati</taxon>
        <taxon>Planctomycetota</taxon>
        <taxon>Planctomycetia</taxon>
        <taxon>Pirellulales</taxon>
        <taxon>Pirellulaceae</taxon>
        <taxon>Allorhodopirellula</taxon>
    </lineage>
</organism>